<feature type="compositionally biased region" description="Basic and acidic residues" evidence="3">
    <location>
        <begin position="429"/>
        <end position="440"/>
    </location>
</feature>
<keyword evidence="5" id="KW-1185">Reference proteome</keyword>
<reference evidence="4" key="1">
    <citation type="submission" date="2023-01" db="EMBL/GenBank/DDBJ databases">
        <title>The growth and conidiation of Purpureocillium lavendulum are regulated by nitrogen source and histone H3K14 acetylation.</title>
        <authorList>
            <person name="Tang P."/>
            <person name="Han J."/>
            <person name="Zhang C."/>
            <person name="Tang P."/>
            <person name="Qi F."/>
            <person name="Zhang K."/>
            <person name="Liang L."/>
        </authorList>
    </citation>
    <scope>NUCLEOTIDE SEQUENCE</scope>
    <source>
        <strain evidence="4">YMF1.00683</strain>
    </source>
</reference>
<sequence length="623" mass="69326">MPPKAQPSRSASKPSKSKTHAPTPGCDKCVARGVECLGYGAQPFLWVQPKPLRASEPLDRGTDDTTAGRGDEQPKKRGRPRLVLMPNPEDRSTDQLAVELRQPPKPSAQWIIVQGPNSRRRSKEGRPGCPRPRVGLDPLDYKNHKLTLDCLDYFNHVVCPDMVLLDTATNPLRAPLEYWRYFPDVVLDIIVSASLTHQAIRSQAHMLSRETDRNGLVPIKKHRMGSFNGPSLPVIYKHYQRILKAVNQELSKTESRHGDLALGVIVTLMRIEIQQSAFGAWPVHLEAARAIIAQRGGFNELAAKCNFYSREDLVNFMLVDIMNSVMTPSYQMDNRSAGQTDYIAHLYTVYRDGRDSDFPCPARLLEAIIHTNHARALSRKGALDSALDDLAGQVFTNIASFNAADWTKQHVRELLSPSISAASSPSSDDTARDSSDEQLQTEERAALESLLDAAVESVHDMCTDLTKAIQYAVLLYCIRTLHMDRASPSGITTTHMAPVSLSADMSIDVESAHKSALDMLLAALHRLWALETKAKNWCGKLSFWPLFVAGMEIDPGPDSEADRDFICDALRKLVYYLGDLSPLDAVSVLQLIWRKTAVDGCGGQRFSWDERILMPGLRGLFFF</sequence>
<evidence type="ECO:0000256" key="3">
    <source>
        <dbReference type="SAM" id="MobiDB-lite"/>
    </source>
</evidence>
<evidence type="ECO:0000313" key="4">
    <source>
        <dbReference type="EMBL" id="KAJ6443479.1"/>
    </source>
</evidence>
<organism evidence="4 5">
    <name type="scientific">Purpureocillium lavendulum</name>
    <dbReference type="NCBI Taxonomy" id="1247861"/>
    <lineage>
        <taxon>Eukaryota</taxon>
        <taxon>Fungi</taxon>
        <taxon>Dikarya</taxon>
        <taxon>Ascomycota</taxon>
        <taxon>Pezizomycotina</taxon>
        <taxon>Sordariomycetes</taxon>
        <taxon>Hypocreomycetidae</taxon>
        <taxon>Hypocreales</taxon>
        <taxon>Ophiocordycipitaceae</taxon>
        <taxon>Purpureocillium</taxon>
    </lineage>
</organism>
<name>A0AB34FX64_9HYPO</name>
<dbReference type="GO" id="GO:0005634">
    <property type="term" value="C:nucleus"/>
    <property type="evidence" value="ECO:0007669"/>
    <property type="project" value="UniProtKB-SubCell"/>
</dbReference>
<gene>
    <name evidence="4" type="ORF">O9K51_04658</name>
</gene>
<feature type="compositionally biased region" description="Low complexity" evidence="3">
    <location>
        <begin position="1"/>
        <end position="14"/>
    </location>
</feature>
<proteinExistence type="predicted"/>
<dbReference type="EMBL" id="JAQHRD010000003">
    <property type="protein sequence ID" value="KAJ6443479.1"/>
    <property type="molecule type" value="Genomic_DNA"/>
</dbReference>
<comment type="caution">
    <text evidence="4">The sequence shown here is derived from an EMBL/GenBank/DDBJ whole genome shotgun (WGS) entry which is preliminary data.</text>
</comment>
<evidence type="ECO:0000256" key="1">
    <source>
        <dbReference type="ARBA" id="ARBA00004123"/>
    </source>
</evidence>
<dbReference type="PANTHER" id="PTHR37534:SF51">
    <property type="entry name" value="ACRIFLAVINE SENSITIVITY CONTROL PROTEIN ACR-2"/>
    <property type="match status" value="1"/>
</dbReference>
<dbReference type="GO" id="GO:0003700">
    <property type="term" value="F:DNA-binding transcription factor activity"/>
    <property type="evidence" value="ECO:0007669"/>
    <property type="project" value="TreeGrafter"/>
</dbReference>
<keyword evidence="2" id="KW-0539">Nucleus</keyword>
<evidence type="ECO:0000313" key="5">
    <source>
        <dbReference type="Proteomes" id="UP001163105"/>
    </source>
</evidence>
<evidence type="ECO:0000256" key="2">
    <source>
        <dbReference type="ARBA" id="ARBA00023242"/>
    </source>
</evidence>
<feature type="region of interest" description="Disordered" evidence="3">
    <location>
        <begin position="417"/>
        <end position="440"/>
    </location>
</feature>
<dbReference type="PANTHER" id="PTHR37534">
    <property type="entry name" value="TRANSCRIPTIONAL ACTIVATOR PROTEIN UGA3"/>
    <property type="match status" value="1"/>
</dbReference>
<dbReference type="Pfam" id="PF11951">
    <property type="entry name" value="Fungal_trans_2"/>
    <property type="match status" value="1"/>
</dbReference>
<dbReference type="GO" id="GO:0000976">
    <property type="term" value="F:transcription cis-regulatory region binding"/>
    <property type="evidence" value="ECO:0007669"/>
    <property type="project" value="TreeGrafter"/>
</dbReference>
<dbReference type="Proteomes" id="UP001163105">
    <property type="component" value="Unassembled WGS sequence"/>
</dbReference>
<feature type="region of interest" description="Disordered" evidence="3">
    <location>
        <begin position="47"/>
        <end position="94"/>
    </location>
</feature>
<comment type="subcellular location">
    <subcellularLocation>
        <location evidence="1">Nucleus</location>
    </subcellularLocation>
</comment>
<feature type="compositionally biased region" description="Low complexity" evidence="3">
    <location>
        <begin position="417"/>
        <end position="428"/>
    </location>
</feature>
<feature type="region of interest" description="Disordered" evidence="3">
    <location>
        <begin position="107"/>
        <end position="133"/>
    </location>
</feature>
<feature type="region of interest" description="Disordered" evidence="3">
    <location>
        <begin position="1"/>
        <end position="27"/>
    </location>
</feature>
<dbReference type="InterPro" id="IPR021858">
    <property type="entry name" value="Fun_TF"/>
</dbReference>
<dbReference type="GO" id="GO:0045944">
    <property type="term" value="P:positive regulation of transcription by RNA polymerase II"/>
    <property type="evidence" value="ECO:0007669"/>
    <property type="project" value="TreeGrafter"/>
</dbReference>
<protein>
    <submittedName>
        <fullName evidence="4">Extracellular membrane protein, CFEM domain-containingprotein</fullName>
    </submittedName>
</protein>
<dbReference type="AlphaFoldDB" id="A0AB34FX64"/>
<accession>A0AB34FX64</accession>